<keyword evidence="6 7" id="KW-0998">Cell outer membrane</keyword>
<keyword evidence="4 7" id="KW-0812">Transmembrane</keyword>
<dbReference type="AlphaFoldDB" id="A0A1M6WL89"/>
<dbReference type="InterPro" id="IPR036942">
    <property type="entry name" value="Beta-barrel_TonB_sf"/>
</dbReference>
<dbReference type="Proteomes" id="UP000184420">
    <property type="component" value="Unassembled WGS sequence"/>
</dbReference>
<dbReference type="EMBL" id="FRBL01000001">
    <property type="protein sequence ID" value="SHK94553.1"/>
    <property type="molecule type" value="Genomic_DNA"/>
</dbReference>
<evidence type="ECO:0000256" key="7">
    <source>
        <dbReference type="PROSITE-ProRule" id="PRU01360"/>
    </source>
</evidence>
<evidence type="ECO:0000256" key="5">
    <source>
        <dbReference type="ARBA" id="ARBA00023136"/>
    </source>
</evidence>
<name>A0A1M6WL89_9BACT</name>
<dbReference type="Gene3D" id="2.40.170.20">
    <property type="entry name" value="TonB-dependent receptor, beta-barrel domain"/>
    <property type="match status" value="1"/>
</dbReference>
<dbReference type="InterPro" id="IPR008969">
    <property type="entry name" value="CarboxyPept-like_regulatory"/>
</dbReference>
<keyword evidence="3 7" id="KW-1134">Transmembrane beta strand</keyword>
<dbReference type="STRING" id="1419482.SAMN05444266_101679"/>
<dbReference type="Gene3D" id="2.60.40.1120">
    <property type="entry name" value="Carboxypeptidase-like, regulatory domain"/>
    <property type="match status" value="1"/>
</dbReference>
<keyword evidence="5 7" id="KW-0472">Membrane</keyword>
<dbReference type="PROSITE" id="PS52016">
    <property type="entry name" value="TONB_DEPENDENT_REC_3"/>
    <property type="match status" value="1"/>
</dbReference>
<proteinExistence type="inferred from homology"/>
<dbReference type="InterPro" id="IPR012910">
    <property type="entry name" value="Plug_dom"/>
</dbReference>
<sequence>MGICTRQSLRGFLYLCVLLLTFNYAGAQSKAGRVSVKEALAQVTKIYGTTFMYEGALVNGKTTTVDVKAQRNRPVEEVLKGILYPNDLLFLYVDKNHYTIVAKQKTQARQGTERRLVDPGKDLQNVPTNKIYGYVYDDANNPIPGAIVLAAGSKFYTGTDAIGHFSMTLPDTVKVVTITFPGMDKVTEPIVAGQPMKVTLKTKVLNEVVVTGYQTISRERATGSFATVKAADLDKRRISSLNQVLEGNLPGVMVYKDKIQVRGQSTFDTRGANPLYVIDGFPVENSTIDANGWVVDQVPNINPEDIENITVLKDAAAASIYGARAANGVIVITTKKAKKGKTSINFSADYAVTPKWDLSYRKKASSAELIDLTTYYFDNNPLFVTNPTGTAASIREANGYNNPAMELLLQVAEGKITRAEADAQLEVLKGTNQYNQQIMDRLIRPKQNQQYNLSIGKASESNVFNLSATFRNDQAYSINDNNKFLGVNLRNSTQISKWLTADVGVYMNYSDGQSPDNATGQITTGSGWFDYLMPYESALDANGNITTVRLKESKATQDIIKNNGLFSLGINPADEMNYNLVKSKGWDMRTNLRLNAKITKWLNYDVMFQYERNTDRIEQLMDQNSRYMRGFLNSFSYKDAGGNLKFKLPVGNSLRNTLATTRAYTFRQQLNFNHTFNRKHELVGLLGSEVRESKINRDYFALFGYDWQTMSSMPVNVDDIKNGFLGLNGARGQLSASDLGKVREVINRFVSLYGNVAYTYNEKYMLSGSARMDLSNLFGTNPKYQYRPLWSAGAGWIMSREEFMSGISWLDMLKLRASYGINGNVSKEASPYMVANYSASNQTGNLVGAIGSPPNPNLRWEKTATTNVGFDFATLSNRLSGTMDFYVRNSTDLLANVTLDPALGFSSSKVNNGGMRNSGVEVSLRGNVLRNRSFNWDITVNGSYNKNKVTKVDYQPKLVSELVPNGGNYYLQGDPYYSFYSYRYAGVNEKGNGMIYGVDGKPTDALVTNPAVLQYSGTYLPRYTGAVINNLSYKQFQFSFMVVFNAGHIMRYELPTLNGGYPSYVAMEGIMNAWKKPGDELTTDIPKLPFDYDKTVLTQSRQYYIYSDKSIANASFIKARNLSLSYNLPQDWLKRLKVANARIRFQADNLFYIGFNGQGIDPEAATISNTTISRGLPIMPTYNFGINLSI</sequence>
<dbReference type="NCBIfam" id="TIGR04056">
    <property type="entry name" value="OMP_RagA_SusC"/>
    <property type="match status" value="1"/>
</dbReference>
<dbReference type="Pfam" id="PF13715">
    <property type="entry name" value="CarbopepD_reg_2"/>
    <property type="match status" value="1"/>
</dbReference>
<evidence type="ECO:0000256" key="6">
    <source>
        <dbReference type="ARBA" id="ARBA00023237"/>
    </source>
</evidence>
<protein>
    <submittedName>
        <fullName evidence="10">TonB-linked outer membrane protein, SusC/RagA family</fullName>
    </submittedName>
</protein>
<feature type="chain" id="PRO_5012748495" evidence="8">
    <location>
        <begin position="28"/>
        <end position="1190"/>
    </location>
</feature>
<evidence type="ECO:0000313" key="10">
    <source>
        <dbReference type="EMBL" id="SHK94553.1"/>
    </source>
</evidence>
<dbReference type="InterPro" id="IPR023996">
    <property type="entry name" value="TonB-dep_OMP_SusC/RagA"/>
</dbReference>
<comment type="similarity">
    <text evidence="7">Belongs to the TonB-dependent receptor family.</text>
</comment>
<dbReference type="SUPFAM" id="SSF49464">
    <property type="entry name" value="Carboxypeptidase regulatory domain-like"/>
    <property type="match status" value="1"/>
</dbReference>
<dbReference type="Gene3D" id="2.170.130.10">
    <property type="entry name" value="TonB-dependent receptor, plug domain"/>
    <property type="match status" value="1"/>
</dbReference>
<keyword evidence="8" id="KW-0732">Signal</keyword>
<feature type="domain" description="TonB-dependent receptor plug" evidence="9">
    <location>
        <begin position="219"/>
        <end position="329"/>
    </location>
</feature>
<accession>A0A1M6WL89</accession>
<keyword evidence="2 7" id="KW-0813">Transport</keyword>
<evidence type="ECO:0000259" key="9">
    <source>
        <dbReference type="Pfam" id="PF07715"/>
    </source>
</evidence>
<evidence type="ECO:0000256" key="4">
    <source>
        <dbReference type="ARBA" id="ARBA00022692"/>
    </source>
</evidence>
<organism evidence="10 11">
    <name type="scientific">Chitinophaga jiangningensis</name>
    <dbReference type="NCBI Taxonomy" id="1419482"/>
    <lineage>
        <taxon>Bacteria</taxon>
        <taxon>Pseudomonadati</taxon>
        <taxon>Bacteroidota</taxon>
        <taxon>Chitinophagia</taxon>
        <taxon>Chitinophagales</taxon>
        <taxon>Chitinophagaceae</taxon>
        <taxon>Chitinophaga</taxon>
    </lineage>
</organism>
<comment type="subcellular location">
    <subcellularLocation>
        <location evidence="1 7">Cell outer membrane</location>
        <topology evidence="1 7">Multi-pass membrane protein</topology>
    </subcellularLocation>
</comment>
<feature type="signal peptide" evidence="8">
    <location>
        <begin position="1"/>
        <end position="27"/>
    </location>
</feature>
<keyword evidence="11" id="KW-1185">Reference proteome</keyword>
<dbReference type="InterPro" id="IPR023997">
    <property type="entry name" value="TonB-dep_OMP_SusC/RagA_CS"/>
</dbReference>
<reference evidence="10 11" key="1">
    <citation type="submission" date="2016-11" db="EMBL/GenBank/DDBJ databases">
        <authorList>
            <person name="Jaros S."/>
            <person name="Januszkiewicz K."/>
            <person name="Wedrychowicz H."/>
        </authorList>
    </citation>
    <scope>NUCLEOTIDE SEQUENCE [LARGE SCALE GENOMIC DNA]</scope>
    <source>
        <strain evidence="10 11">DSM 27406</strain>
    </source>
</reference>
<evidence type="ECO:0000256" key="3">
    <source>
        <dbReference type="ARBA" id="ARBA00022452"/>
    </source>
</evidence>
<evidence type="ECO:0000256" key="1">
    <source>
        <dbReference type="ARBA" id="ARBA00004571"/>
    </source>
</evidence>
<evidence type="ECO:0000256" key="8">
    <source>
        <dbReference type="SAM" id="SignalP"/>
    </source>
</evidence>
<dbReference type="SUPFAM" id="SSF56935">
    <property type="entry name" value="Porins"/>
    <property type="match status" value="1"/>
</dbReference>
<dbReference type="InterPro" id="IPR039426">
    <property type="entry name" value="TonB-dep_rcpt-like"/>
</dbReference>
<dbReference type="InterPro" id="IPR037066">
    <property type="entry name" value="Plug_dom_sf"/>
</dbReference>
<dbReference type="GO" id="GO:0009279">
    <property type="term" value="C:cell outer membrane"/>
    <property type="evidence" value="ECO:0007669"/>
    <property type="project" value="UniProtKB-SubCell"/>
</dbReference>
<dbReference type="Pfam" id="PF07715">
    <property type="entry name" value="Plug"/>
    <property type="match status" value="1"/>
</dbReference>
<gene>
    <name evidence="10" type="ORF">SAMN05444266_101679</name>
</gene>
<dbReference type="RefSeq" id="WP_073078011.1">
    <property type="nucleotide sequence ID" value="NZ_FRBL01000001.1"/>
</dbReference>
<evidence type="ECO:0000256" key="2">
    <source>
        <dbReference type="ARBA" id="ARBA00022448"/>
    </source>
</evidence>
<evidence type="ECO:0000313" key="11">
    <source>
        <dbReference type="Proteomes" id="UP000184420"/>
    </source>
</evidence>
<dbReference type="OrthoDB" id="9768177at2"/>
<dbReference type="NCBIfam" id="TIGR04057">
    <property type="entry name" value="SusC_RagA_signa"/>
    <property type="match status" value="1"/>
</dbReference>